<dbReference type="AlphaFoldDB" id="A0A409XSK6"/>
<feature type="region of interest" description="Disordered" evidence="2">
    <location>
        <begin position="407"/>
        <end position="428"/>
    </location>
</feature>
<dbReference type="InParanoid" id="A0A409XSK6"/>
<comment type="caution">
    <text evidence="5">The sequence shown here is derived from an EMBL/GenBank/DDBJ whole genome shotgun (WGS) entry which is preliminary data.</text>
</comment>
<dbReference type="EMBL" id="NHYD01000598">
    <property type="protein sequence ID" value="PPQ93799.1"/>
    <property type="molecule type" value="Genomic_DNA"/>
</dbReference>
<dbReference type="Pfam" id="PF01713">
    <property type="entry name" value="Smr"/>
    <property type="match status" value="1"/>
</dbReference>
<dbReference type="STRING" id="93625.A0A409XSK6"/>
<feature type="region of interest" description="Disordered" evidence="2">
    <location>
        <begin position="528"/>
        <end position="558"/>
    </location>
</feature>
<reference evidence="5 6" key="1">
    <citation type="journal article" date="2018" name="Evol. Lett.">
        <title>Horizontal gene cluster transfer increased hallucinogenic mushroom diversity.</title>
        <authorList>
            <person name="Reynolds H.T."/>
            <person name="Vijayakumar V."/>
            <person name="Gluck-Thaler E."/>
            <person name="Korotkin H.B."/>
            <person name="Matheny P.B."/>
            <person name="Slot J.C."/>
        </authorList>
    </citation>
    <scope>NUCLEOTIDE SEQUENCE [LARGE SCALE GENOMIC DNA]</scope>
    <source>
        <strain evidence="5 6">2631</strain>
    </source>
</reference>
<feature type="compositionally biased region" description="Pro residues" evidence="2">
    <location>
        <begin position="229"/>
        <end position="245"/>
    </location>
</feature>
<evidence type="ECO:0000313" key="5">
    <source>
        <dbReference type="EMBL" id="PPQ93799.1"/>
    </source>
</evidence>
<dbReference type="PANTHER" id="PTHR47417">
    <property type="entry name" value="SMR DOMAIN-CONTAINING PROTEIN YPL199C"/>
    <property type="match status" value="1"/>
</dbReference>
<feature type="signal peptide" evidence="3">
    <location>
        <begin position="1"/>
        <end position="23"/>
    </location>
</feature>
<evidence type="ECO:0000256" key="2">
    <source>
        <dbReference type="SAM" id="MobiDB-lite"/>
    </source>
</evidence>
<gene>
    <name evidence="5" type="ORF">CVT25_013508</name>
</gene>
<organism evidence="5 6">
    <name type="scientific">Psilocybe cyanescens</name>
    <dbReference type="NCBI Taxonomy" id="93625"/>
    <lineage>
        <taxon>Eukaryota</taxon>
        <taxon>Fungi</taxon>
        <taxon>Dikarya</taxon>
        <taxon>Basidiomycota</taxon>
        <taxon>Agaricomycotina</taxon>
        <taxon>Agaricomycetes</taxon>
        <taxon>Agaricomycetidae</taxon>
        <taxon>Agaricales</taxon>
        <taxon>Agaricineae</taxon>
        <taxon>Strophariaceae</taxon>
        <taxon>Psilocybe</taxon>
    </lineage>
</organism>
<sequence length="729" mass="80708">MDVALSILAGLGLRIFLVFPTNADPSNKLTTAILGLWEGIVLHQVSGRSTSPNLDHVLAYGLRIVMDLLVSKDLQRMVMVLLWSALGSVASEAFAPRASLRAAVKKERERPRERKHRHSRSNPTNIPILSTPLPPRIRAYRAPNPGQSSVTPLLPENPPPQSFTSISPLDRPPTPPSFFLQEETIYSPSPKPVLLQIHHPAESLIHDHDALPVRPRSGLASILDHSPDPNSPLPIPNHLPTPPDTAIPSDGVNDLSNNEPYHDNHIPRFEHQLYTIPELSSPEDNTAPPATGDQASNLSHPTEDRRQDHDNATQLLHPTGLDTTDMPIPVPNSELRRTPHNTVVNWLTSQSSNMNAESIFPNPFATTSSEVPGSLPVLLRHQESLWNIRTPTGSNCIVIQEHVEGMKGIGDPETIPHPNNDESDLDELLTPGTRDRLEMETDNEHDADPLLTPKQTQHDLEDQLSPLSLNVRSALGQDADSDPPSAHFTGQDDEAVAAQPASDVIEDEFQDEFQMPGSLSQNMLLQPPLPPSGPLFRVVSSPPESPPPPSPSTILSDLSDASILSTRVPTRLYLRADQLRQKAREEETARAQLEDQRKRAEGEGRVMDALALKIKIREMDAEAYKLHEKAARRYFVARNTLTKSNEIDVHGLRPREAFDRVERAIIKASEERRMTVRVIVGKGKHSVDQRPTLKPAVQREMQRLGIKCDVDLRNQGVLIVSLPPQPSRP</sequence>
<dbReference type="SUPFAM" id="SSF160443">
    <property type="entry name" value="SMR domain-like"/>
    <property type="match status" value="1"/>
</dbReference>
<dbReference type="PROSITE" id="PS50828">
    <property type="entry name" value="SMR"/>
    <property type="match status" value="1"/>
</dbReference>
<feature type="chain" id="PRO_5019433253" description="Smr domain-containing protein" evidence="3">
    <location>
        <begin position="24"/>
        <end position="729"/>
    </location>
</feature>
<keyword evidence="3" id="KW-0732">Signal</keyword>
<protein>
    <recommendedName>
        <fullName evidence="4">Smr domain-containing protein</fullName>
    </recommendedName>
</protein>
<dbReference type="InterPro" id="IPR053020">
    <property type="entry name" value="Smr_domain_protein"/>
</dbReference>
<evidence type="ECO:0000259" key="4">
    <source>
        <dbReference type="PROSITE" id="PS50828"/>
    </source>
</evidence>
<dbReference type="SMART" id="SM00463">
    <property type="entry name" value="SMR"/>
    <property type="match status" value="1"/>
</dbReference>
<evidence type="ECO:0000256" key="3">
    <source>
        <dbReference type="SAM" id="SignalP"/>
    </source>
</evidence>
<name>A0A409XSK6_PSICY</name>
<feature type="region of interest" description="Disordered" evidence="2">
    <location>
        <begin position="102"/>
        <end position="179"/>
    </location>
</feature>
<dbReference type="InterPro" id="IPR002625">
    <property type="entry name" value="Smr_dom"/>
</dbReference>
<feature type="coiled-coil region" evidence="1">
    <location>
        <begin position="576"/>
        <end position="603"/>
    </location>
</feature>
<accession>A0A409XSK6</accession>
<dbReference type="InterPro" id="IPR036063">
    <property type="entry name" value="Smr_dom_sf"/>
</dbReference>
<feature type="region of interest" description="Disordered" evidence="2">
    <location>
        <begin position="279"/>
        <end position="307"/>
    </location>
</feature>
<keyword evidence="1" id="KW-0175">Coiled coil</keyword>
<dbReference type="PANTHER" id="PTHR47417:SF1">
    <property type="entry name" value="SMR DOMAIN-CONTAINING PROTEIN YPL199C"/>
    <property type="match status" value="1"/>
</dbReference>
<dbReference type="Proteomes" id="UP000283269">
    <property type="component" value="Unassembled WGS sequence"/>
</dbReference>
<keyword evidence="6" id="KW-1185">Reference proteome</keyword>
<evidence type="ECO:0000256" key="1">
    <source>
        <dbReference type="SAM" id="Coils"/>
    </source>
</evidence>
<evidence type="ECO:0000313" key="6">
    <source>
        <dbReference type="Proteomes" id="UP000283269"/>
    </source>
</evidence>
<feature type="region of interest" description="Disordered" evidence="2">
    <location>
        <begin position="219"/>
        <end position="264"/>
    </location>
</feature>
<feature type="domain" description="Smr" evidence="4">
    <location>
        <begin position="647"/>
        <end position="723"/>
    </location>
</feature>
<proteinExistence type="predicted"/>
<dbReference type="OrthoDB" id="3231855at2759"/>
<dbReference type="Gene3D" id="3.30.1370.110">
    <property type="match status" value="1"/>
</dbReference>